<dbReference type="RefSeq" id="WP_261697548.1">
    <property type="nucleotide sequence ID" value="NZ_CP104694.1"/>
</dbReference>
<organism evidence="1 2">
    <name type="scientific">Tahibacter amnicola</name>
    <dbReference type="NCBI Taxonomy" id="2976241"/>
    <lineage>
        <taxon>Bacteria</taxon>
        <taxon>Pseudomonadati</taxon>
        <taxon>Pseudomonadota</taxon>
        <taxon>Gammaproteobacteria</taxon>
        <taxon>Lysobacterales</taxon>
        <taxon>Rhodanobacteraceae</taxon>
        <taxon>Tahibacter</taxon>
    </lineage>
</organism>
<keyword evidence="2" id="KW-1185">Reference proteome</keyword>
<evidence type="ECO:0000313" key="2">
    <source>
        <dbReference type="Proteomes" id="UP001064632"/>
    </source>
</evidence>
<accession>A0ABY6BS54</accession>
<protein>
    <submittedName>
        <fullName evidence="1">Uncharacterized protein</fullName>
    </submittedName>
</protein>
<sequence length="241" mass="25959">MALLFGGLVLLQYLSKPRAASPPENPSRGVAIADCAGRHQDFRAYAAVRLGPFPVEYPCANQRGGLNRLPDGAFGGLSLDLEYNRESGVALLSQAAVTKSEVVPGTLLQGAVFLASASDGLPLRPSRNPSRVHYAVERMAVVETHDGALEIQLTEPHKREPTAVIRCASYLSGPGADLLVSAVKGESDAQGVICAIRMVFRDEALFMSFDLAGAEHFLKALPGSFDSLLAFLERYHFYKKE</sequence>
<evidence type="ECO:0000313" key="1">
    <source>
        <dbReference type="EMBL" id="UXI70602.1"/>
    </source>
</evidence>
<name>A0ABY6BS54_9GAMM</name>
<dbReference type="Proteomes" id="UP001064632">
    <property type="component" value="Chromosome"/>
</dbReference>
<gene>
    <name evidence="1" type="ORF">N4264_13450</name>
</gene>
<dbReference type="EMBL" id="CP104694">
    <property type="protein sequence ID" value="UXI70602.1"/>
    <property type="molecule type" value="Genomic_DNA"/>
</dbReference>
<proteinExistence type="predicted"/>
<reference evidence="1" key="1">
    <citation type="submission" date="2022-09" db="EMBL/GenBank/DDBJ databases">
        <title>Tahibacter sp. nov., isolated from a fresh water.</title>
        <authorList>
            <person name="Baek J.H."/>
            <person name="Lee J.K."/>
            <person name="Kim J.M."/>
            <person name="Jeon C.O."/>
        </authorList>
    </citation>
    <scope>NUCLEOTIDE SEQUENCE</scope>
    <source>
        <strain evidence="1">W38</strain>
    </source>
</reference>